<proteinExistence type="predicted"/>
<gene>
    <name evidence="1" type="ORF">OSB1V03_LOCUS18373</name>
</gene>
<name>A0A7R9LFL3_9ACAR</name>
<protein>
    <submittedName>
        <fullName evidence="1">Uncharacterized protein</fullName>
    </submittedName>
</protein>
<accession>A0A7R9LFL3</accession>
<reference evidence="1" key="1">
    <citation type="submission" date="2020-11" db="EMBL/GenBank/DDBJ databases">
        <authorList>
            <person name="Tran Van P."/>
        </authorList>
    </citation>
    <scope>NUCLEOTIDE SEQUENCE</scope>
</reference>
<feature type="non-terminal residue" evidence="1">
    <location>
        <position position="1"/>
    </location>
</feature>
<sequence>MSLIESKESVYYARIGRFIQHHNLSNIKKSGLIEHWTQMLYLKLFNVNIDRSEYNAHTFASDQFEMSQLENY</sequence>
<dbReference type="EMBL" id="OC878785">
    <property type="protein sequence ID" value="CAD7640799.1"/>
    <property type="molecule type" value="Genomic_DNA"/>
</dbReference>
<evidence type="ECO:0000313" key="1">
    <source>
        <dbReference type="EMBL" id="CAD7640799.1"/>
    </source>
</evidence>
<dbReference type="Proteomes" id="UP000759131">
    <property type="component" value="Unassembled WGS sequence"/>
</dbReference>
<evidence type="ECO:0000313" key="2">
    <source>
        <dbReference type="Proteomes" id="UP000759131"/>
    </source>
</evidence>
<dbReference type="AlphaFoldDB" id="A0A7R9LFL3"/>
<dbReference type="EMBL" id="CAJPIZ010024210">
    <property type="protein sequence ID" value="CAG2118421.1"/>
    <property type="molecule type" value="Genomic_DNA"/>
</dbReference>
<keyword evidence="2" id="KW-1185">Reference proteome</keyword>
<organism evidence="1">
    <name type="scientific">Medioppia subpectinata</name>
    <dbReference type="NCBI Taxonomy" id="1979941"/>
    <lineage>
        <taxon>Eukaryota</taxon>
        <taxon>Metazoa</taxon>
        <taxon>Ecdysozoa</taxon>
        <taxon>Arthropoda</taxon>
        <taxon>Chelicerata</taxon>
        <taxon>Arachnida</taxon>
        <taxon>Acari</taxon>
        <taxon>Acariformes</taxon>
        <taxon>Sarcoptiformes</taxon>
        <taxon>Oribatida</taxon>
        <taxon>Brachypylina</taxon>
        <taxon>Oppioidea</taxon>
        <taxon>Oppiidae</taxon>
        <taxon>Medioppia</taxon>
    </lineage>
</organism>